<dbReference type="PROSITE" id="PS50056">
    <property type="entry name" value="TYR_PHOSPHATASE_2"/>
    <property type="match status" value="1"/>
</dbReference>
<dbReference type="SMART" id="SM00404">
    <property type="entry name" value="PTPc_motif"/>
    <property type="match status" value="1"/>
</dbReference>
<dbReference type="PANTHER" id="PTHR19134:SF551">
    <property type="entry name" value="TYROSINE-PROTEIN PHOSPHATASE 69D-LIKE PROTEIN"/>
    <property type="match status" value="1"/>
</dbReference>
<gene>
    <name evidence="4" type="ORF">GEV33_013226</name>
</gene>
<dbReference type="Gene3D" id="3.90.190.10">
    <property type="entry name" value="Protein tyrosine phosphatase superfamily"/>
    <property type="match status" value="1"/>
</dbReference>
<accession>A0A8J6H7L8</accession>
<keyword evidence="5" id="KW-1185">Reference proteome</keyword>
<reference evidence="4" key="2">
    <citation type="submission" date="2021-08" db="EMBL/GenBank/DDBJ databases">
        <authorList>
            <person name="Eriksson T."/>
        </authorList>
    </citation>
    <scope>NUCLEOTIDE SEQUENCE</scope>
    <source>
        <strain evidence="4">Stoneville</strain>
        <tissue evidence="4">Whole head</tissue>
    </source>
</reference>
<feature type="domain" description="Tyrosine specific protein phosphatases" evidence="3">
    <location>
        <begin position="64"/>
        <end position="138"/>
    </location>
</feature>
<dbReference type="Pfam" id="PF00102">
    <property type="entry name" value="Y_phosphatase"/>
    <property type="match status" value="1"/>
</dbReference>
<dbReference type="Proteomes" id="UP000719412">
    <property type="component" value="Unassembled WGS sequence"/>
</dbReference>
<reference evidence="4" key="1">
    <citation type="journal article" date="2020" name="J Insects Food Feed">
        <title>The yellow mealworm (Tenebrio molitor) genome: a resource for the emerging insects as food and feed industry.</title>
        <authorList>
            <person name="Eriksson T."/>
            <person name="Andere A."/>
            <person name="Kelstrup H."/>
            <person name="Emery V."/>
            <person name="Picard C."/>
        </authorList>
    </citation>
    <scope>NUCLEOTIDE SEQUENCE</scope>
    <source>
        <strain evidence="4">Stoneville</strain>
        <tissue evidence="4">Whole head</tissue>
    </source>
</reference>
<dbReference type="InterPro" id="IPR050348">
    <property type="entry name" value="Protein-Tyr_Phosphatase"/>
</dbReference>
<comment type="caution">
    <text evidence="4">The sequence shown here is derived from an EMBL/GenBank/DDBJ whole genome shotgun (WGS) entry which is preliminary data.</text>
</comment>
<dbReference type="GO" id="GO:0009653">
    <property type="term" value="P:anatomical structure morphogenesis"/>
    <property type="evidence" value="ECO:0007669"/>
    <property type="project" value="UniProtKB-ARBA"/>
</dbReference>
<dbReference type="AlphaFoldDB" id="A0A8J6H7L8"/>
<dbReference type="InterPro" id="IPR003595">
    <property type="entry name" value="Tyr_Pase_cat"/>
</dbReference>
<dbReference type="InterPro" id="IPR000242">
    <property type="entry name" value="PTP_cat"/>
</dbReference>
<organism evidence="4 5">
    <name type="scientific">Tenebrio molitor</name>
    <name type="common">Yellow mealworm beetle</name>
    <dbReference type="NCBI Taxonomy" id="7067"/>
    <lineage>
        <taxon>Eukaryota</taxon>
        <taxon>Metazoa</taxon>
        <taxon>Ecdysozoa</taxon>
        <taxon>Arthropoda</taxon>
        <taxon>Hexapoda</taxon>
        <taxon>Insecta</taxon>
        <taxon>Pterygota</taxon>
        <taxon>Neoptera</taxon>
        <taxon>Endopterygota</taxon>
        <taxon>Coleoptera</taxon>
        <taxon>Polyphaga</taxon>
        <taxon>Cucujiformia</taxon>
        <taxon>Tenebrionidae</taxon>
        <taxon>Tenebrio</taxon>
    </lineage>
</organism>
<dbReference type="InterPro" id="IPR029021">
    <property type="entry name" value="Prot-tyrosine_phosphatase-like"/>
</dbReference>
<dbReference type="CDD" id="cd00047">
    <property type="entry name" value="PTPc"/>
    <property type="match status" value="1"/>
</dbReference>
<evidence type="ECO:0000313" key="4">
    <source>
        <dbReference type="EMBL" id="KAH0809565.1"/>
    </source>
</evidence>
<dbReference type="PROSITE" id="PS50055">
    <property type="entry name" value="TYR_PHOSPHATASE_PTP"/>
    <property type="match status" value="1"/>
</dbReference>
<dbReference type="GO" id="GO:0048666">
    <property type="term" value="P:neuron development"/>
    <property type="evidence" value="ECO:0007669"/>
    <property type="project" value="UniProtKB-ARBA"/>
</dbReference>
<evidence type="ECO:0000259" key="2">
    <source>
        <dbReference type="PROSITE" id="PS50055"/>
    </source>
</evidence>
<proteinExistence type="predicted"/>
<feature type="region of interest" description="Disordered" evidence="1">
    <location>
        <begin position="134"/>
        <end position="218"/>
    </location>
</feature>
<dbReference type="InterPro" id="IPR000387">
    <property type="entry name" value="Tyr_Pase_dom"/>
</dbReference>
<sequence>MCAEYWPQKLNTLFECGEMTIKLVQQENYEYHDVRIFEVYYMQHCRRIKHLQLRWDSDTTLYPNVVVPVVKYIRQIAENSVVPILIHSGFGVKRTGTLILCDLALTMASAEGEVNFYALMKNMREQRPYMVNKMESQPPVPQEPGVVRSESNPRYQDPQQKTDPNPPRKASTPHAPPLAPLPDSNEGFLQFPFSAQMRESKPKPAADAPSTSPLEIKF</sequence>
<dbReference type="SUPFAM" id="SSF52799">
    <property type="entry name" value="(Phosphotyrosine protein) phosphatases II"/>
    <property type="match status" value="1"/>
</dbReference>
<dbReference type="EMBL" id="JABDTM020028057">
    <property type="protein sequence ID" value="KAH0809565.1"/>
    <property type="molecule type" value="Genomic_DNA"/>
</dbReference>
<dbReference type="PRINTS" id="PR00700">
    <property type="entry name" value="PRTYPHPHTASE"/>
</dbReference>
<dbReference type="GO" id="GO:0004725">
    <property type="term" value="F:protein tyrosine phosphatase activity"/>
    <property type="evidence" value="ECO:0007669"/>
    <property type="project" value="InterPro"/>
</dbReference>
<protein>
    <recommendedName>
        <fullName evidence="6">Tyrosine-protein phosphatase domain-containing protein</fullName>
    </recommendedName>
</protein>
<name>A0A8J6H7L8_TENMO</name>
<evidence type="ECO:0008006" key="6">
    <source>
        <dbReference type="Google" id="ProtNLM"/>
    </source>
</evidence>
<feature type="compositionally biased region" description="Polar residues" evidence="1">
    <location>
        <begin position="149"/>
        <end position="163"/>
    </location>
</feature>
<feature type="domain" description="Tyrosine-protein phosphatase" evidence="2">
    <location>
        <begin position="1"/>
        <end position="137"/>
    </location>
</feature>
<evidence type="ECO:0000256" key="1">
    <source>
        <dbReference type="SAM" id="MobiDB-lite"/>
    </source>
</evidence>
<feature type="compositionally biased region" description="Polar residues" evidence="1">
    <location>
        <begin position="209"/>
        <end position="218"/>
    </location>
</feature>
<evidence type="ECO:0000259" key="3">
    <source>
        <dbReference type="PROSITE" id="PS50056"/>
    </source>
</evidence>
<evidence type="ECO:0000313" key="5">
    <source>
        <dbReference type="Proteomes" id="UP000719412"/>
    </source>
</evidence>
<dbReference type="PANTHER" id="PTHR19134">
    <property type="entry name" value="RECEPTOR-TYPE TYROSINE-PROTEIN PHOSPHATASE"/>
    <property type="match status" value="1"/>
</dbReference>